<proteinExistence type="predicted"/>
<gene>
    <name evidence="1" type="ORF">RNB18_29870</name>
</gene>
<dbReference type="Proteomes" id="UP001183824">
    <property type="component" value="Unassembled WGS sequence"/>
</dbReference>
<evidence type="ECO:0000313" key="2">
    <source>
        <dbReference type="Proteomes" id="UP001183824"/>
    </source>
</evidence>
<comment type="caution">
    <text evidence="1">The sequence shown here is derived from an EMBL/GenBank/DDBJ whole genome shotgun (WGS) entry which is preliminary data.</text>
</comment>
<protein>
    <submittedName>
        <fullName evidence="1">Uncharacterized protein</fullName>
    </submittedName>
</protein>
<dbReference type="EMBL" id="JAVREZ010000011">
    <property type="protein sequence ID" value="MDT0484369.1"/>
    <property type="molecule type" value="Genomic_DNA"/>
</dbReference>
<organism evidence="1 2">
    <name type="scientific">Streptomyces doebereineriae</name>
    <dbReference type="NCBI Taxonomy" id="3075528"/>
    <lineage>
        <taxon>Bacteria</taxon>
        <taxon>Bacillati</taxon>
        <taxon>Actinomycetota</taxon>
        <taxon>Actinomycetes</taxon>
        <taxon>Kitasatosporales</taxon>
        <taxon>Streptomycetaceae</taxon>
        <taxon>Streptomyces</taxon>
    </lineage>
</organism>
<dbReference type="RefSeq" id="WP_311717228.1">
    <property type="nucleotide sequence ID" value="NZ_JAVREZ010000011.1"/>
</dbReference>
<name>A0ABU2VFP0_9ACTN</name>
<keyword evidence="2" id="KW-1185">Reference proteome</keyword>
<reference evidence="2" key="1">
    <citation type="submission" date="2023-07" db="EMBL/GenBank/DDBJ databases">
        <title>30 novel species of actinomycetes from the DSMZ collection.</title>
        <authorList>
            <person name="Nouioui I."/>
        </authorList>
    </citation>
    <scope>NUCLEOTIDE SEQUENCE [LARGE SCALE GENOMIC DNA]</scope>
    <source>
        <strain evidence="2">DSM 41640</strain>
    </source>
</reference>
<accession>A0ABU2VFP0</accession>
<evidence type="ECO:0000313" key="1">
    <source>
        <dbReference type="EMBL" id="MDT0484369.1"/>
    </source>
</evidence>
<sequence length="58" mass="6002">MQVRPGRAAAREALPQLLLPHVPGVGPACRSSGPAVPDASVLLSGNVQLRHLGITGRR</sequence>